<proteinExistence type="predicted"/>
<keyword evidence="1" id="KW-1133">Transmembrane helix</keyword>
<comment type="caution">
    <text evidence="3">The sequence shown here is derived from an EMBL/GenBank/DDBJ whole genome shotgun (WGS) entry which is preliminary data.</text>
</comment>
<keyword evidence="1" id="KW-0472">Membrane</keyword>
<feature type="domain" description="DUF1206" evidence="2">
    <location>
        <begin position="26"/>
        <end position="82"/>
    </location>
</feature>
<dbReference type="EMBL" id="RSCL01000023">
    <property type="protein sequence ID" value="RUT00626.1"/>
    <property type="molecule type" value="Genomic_DNA"/>
</dbReference>
<organism evidence="3 4">
    <name type="scientific">Dulcicalothrix desertica PCC 7102</name>
    <dbReference type="NCBI Taxonomy" id="232991"/>
    <lineage>
        <taxon>Bacteria</taxon>
        <taxon>Bacillati</taxon>
        <taxon>Cyanobacteriota</taxon>
        <taxon>Cyanophyceae</taxon>
        <taxon>Nostocales</taxon>
        <taxon>Calotrichaceae</taxon>
        <taxon>Dulcicalothrix</taxon>
    </lineage>
</organism>
<gene>
    <name evidence="3" type="ORF">DSM106972_073970</name>
</gene>
<dbReference type="Pfam" id="PF06724">
    <property type="entry name" value="DUF1206"/>
    <property type="match status" value="1"/>
</dbReference>
<evidence type="ECO:0000313" key="3">
    <source>
        <dbReference type="EMBL" id="RUT00626.1"/>
    </source>
</evidence>
<keyword evidence="4" id="KW-1185">Reference proteome</keyword>
<evidence type="ECO:0000313" key="4">
    <source>
        <dbReference type="Proteomes" id="UP000271624"/>
    </source>
</evidence>
<reference evidence="3" key="1">
    <citation type="submission" date="2018-12" db="EMBL/GenBank/DDBJ databases">
        <authorList>
            <person name="Will S."/>
            <person name="Neumann-Schaal M."/>
            <person name="Henke P."/>
        </authorList>
    </citation>
    <scope>NUCLEOTIDE SEQUENCE</scope>
    <source>
        <strain evidence="3">PCC 7102</strain>
    </source>
</reference>
<evidence type="ECO:0000256" key="1">
    <source>
        <dbReference type="SAM" id="Phobius"/>
    </source>
</evidence>
<evidence type="ECO:0000259" key="2">
    <source>
        <dbReference type="Pfam" id="PF06724"/>
    </source>
</evidence>
<reference evidence="3" key="2">
    <citation type="journal article" date="2019" name="Genome Biol. Evol.">
        <title>Day and night: Metabolic profiles and evolutionary relationships of six axenic non-marine cyanobacteria.</title>
        <authorList>
            <person name="Will S.E."/>
            <person name="Henke P."/>
            <person name="Boedeker C."/>
            <person name="Huang S."/>
            <person name="Brinkmann H."/>
            <person name="Rohde M."/>
            <person name="Jarek M."/>
            <person name="Friedl T."/>
            <person name="Seufert S."/>
            <person name="Schumacher M."/>
            <person name="Overmann J."/>
            <person name="Neumann-Schaal M."/>
            <person name="Petersen J."/>
        </authorList>
    </citation>
    <scope>NUCLEOTIDE SEQUENCE [LARGE SCALE GENOMIC DNA]</scope>
    <source>
        <strain evidence="3">PCC 7102</strain>
    </source>
</reference>
<protein>
    <recommendedName>
        <fullName evidence="2">DUF1206 domain-containing protein</fullName>
    </recommendedName>
</protein>
<accession>A0A3S1AH88</accession>
<dbReference type="RefSeq" id="WP_233787012.1">
    <property type="nucleotide sequence ID" value="NZ_RSCL01000023.1"/>
</dbReference>
<dbReference type="Proteomes" id="UP000271624">
    <property type="component" value="Unassembled WGS sequence"/>
</dbReference>
<keyword evidence="1" id="KW-0812">Transmembrane</keyword>
<feature type="transmembrane region" description="Helical" evidence="1">
    <location>
        <begin position="32"/>
        <end position="51"/>
    </location>
</feature>
<dbReference type="InterPro" id="IPR009597">
    <property type="entry name" value="DUF1206"/>
</dbReference>
<name>A0A3S1AH88_9CYAN</name>
<dbReference type="AlphaFoldDB" id="A0A3S1AH88"/>
<sequence length="82" mass="8585">MKKPNSPIEPIKQVTSHLWFERLARLGYPAKGLVYLIVGLLASAAAIGSGGRTTDTSGALKAIVTQHEGKLLLSMVTLGIAG</sequence>